<dbReference type="Pfam" id="PF13238">
    <property type="entry name" value="AAA_18"/>
    <property type="match status" value="1"/>
</dbReference>
<dbReference type="InterPro" id="IPR027417">
    <property type="entry name" value="P-loop_NTPase"/>
</dbReference>
<evidence type="ECO:0000256" key="1">
    <source>
        <dbReference type="SAM" id="MobiDB-lite"/>
    </source>
</evidence>
<evidence type="ECO:0000313" key="3">
    <source>
        <dbReference type="Proteomes" id="UP000613840"/>
    </source>
</evidence>
<organism evidence="2 3">
    <name type="scientific">Microlunatus endophyticus</name>
    <dbReference type="NCBI Taxonomy" id="1716077"/>
    <lineage>
        <taxon>Bacteria</taxon>
        <taxon>Bacillati</taxon>
        <taxon>Actinomycetota</taxon>
        <taxon>Actinomycetes</taxon>
        <taxon>Propionibacteriales</taxon>
        <taxon>Propionibacteriaceae</taxon>
        <taxon>Microlunatus</taxon>
    </lineage>
</organism>
<keyword evidence="3" id="KW-1185">Reference proteome</keyword>
<dbReference type="Gene3D" id="3.40.50.300">
    <property type="entry name" value="P-loop containing nucleotide triphosphate hydrolases"/>
    <property type="match status" value="1"/>
</dbReference>
<name>A0A917S5V3_9ACTN</name>
<accession>A0A917S5V3</accession>
<reference evidence="2" key="2">
    <citation type="submission" date="2020-09" db="EMBL/GenBank/DDBJ databases">
        <authorList>
            <person name="Sun Q."/>
            <person name="Zhou Y."/>
        </authorList>
    </citation>
    <scope>NUCLEOTIDE SEQUENCE</scope>
    <source>
        <strain evidence="2">CGMCC 4.7306</strain>
    </source>
</reference>
<protein>
    <submittedName>
        <fullName evidence="2">Nucleoside kinase</fullName>
    </submittedName>
</protein>
<dbReference type="RefSeq" id="WP_188894947.1">
    <property type="nucleotide sequence ID" value="NZ_BMMZ01000004.1"/>
</dbReference>
<comment type="caution">
    <text evidence="2">The sequence shown here is derived from an EMBL/GenBank/DDBJ whole genome shotgun (WGS) entry which is preliminary data.</text>
</comment>
<gene>
    <name evidence="2" type="ORF">GCM10011575_18780</name>
</gene>
<dbReference type="GO" id="GO:0016301">
    <property type="term" value="F:kinase activity"/>
    <property type="evidence" value="ECO:0007669"/>
    <property type="project" value="UniProtKB-KW"/>
</dbReference>
<sequence>MGVRNFLVEGRSGSGKTTVCDELLRRGYQAIHGDRVLAYQGDPETGEPDPVTSEIPNGSRHPRNCDCTECLAWLDKRWIWNLDQVRSLIADHDQPMTFFCGGSRNVSKIIDLFDGVFILEVDLETLLHRLERRPEDEFGGKQSERDFVTQLYGTSDSIPSAGIMINTGRPVEQVVDEIIKYAAMFGPW</sequence>
<evidence type="ECO:0000313" key="2">
    <source>
        <dbReference type="EMBL" id="GGL60498.1"/>
    </source>
</evidence>
<keyword evidence="2" id="KW-0418">Kinase</keyword>
<dbReference type="SUPFAM" id="SSF52540">
    <property type="entry name" value="P-loop containing nucleoside triphosphate hydrolases"/>
    <property type="match status" value="1"/>
</dbReference>
<feature type="region of interest" description="Disordered" evidence="1">
    <location>
        <begin position="39"/>
        <end position="59"/>
    </location>
</feature>
<dbReference type="Proteomes" id="UP000613840">
    <property type="component" value="Unassembled WGS sequence"/>
</dbReference>
<proteinExistence type="predicted"/>
<dbReference type="EMBL" id="BMMZ01000004">
    <property type="protein sequence ID" value="GGL60498.1"/>
    <property type="molecule type" value="Genomic_DNA"/>
</dbReference>
<keyword evidence="2" id="KW-0808">Transferase</keyword>
<reference evidence="2" key="1">
    <citation type="journal article" date="2014" name="Int. J. Syst. Evol. Microbiol.">
        <title>Complete genome sequence of Corynebacterium casei LMG S-19264T (=DSM 44701T), isolated from a smear-ripened cheese.</title>
        <authorList>
            <consortium name="US DOE Joint Genome Institute (JGI-PGF)"/>
            <person name="Walter F."/>
            <person name="Albersmeier A."/>
            <person name="Kalinowski J."/>
            <person name="Ruckert C."/>
        </authorList>
    </citation>
    <scope>NUCLEOTIDE SEQUENCE</scope>
    <source>
        <strain evidence="2">CGMCC 4.7306</strain>
    </source>
</reference>
<dbReference type="AlphaFoldDB" id="A0A917S5V3"/>